<keyword evidence="3" id="KW-1185">Reference proteome</keyword>
<evidence type="ECO:0000256" key="1">
    <source>
        <dbReference type="SAM" id="Phobius"/>
    </source>
</evidence>
<dbReference type="RefSeq" id="WP_246953580.1">
    <property type="nucleotide sequence ID" value="NZ_JALKII010000012.1"/>
</dbReference>
<evidence type="ECO:0000313" key="3">
    <source>
        <dbReference type="Proteomes" id="UP001165524"/>
    </source>
</evidence>
<comment type="caution">
    <text evidence="2">The sequence shown here is derived from an EMBL/GenBank/DDBJ whole genome shotgun (WGS) entry which is preliminary data.</text>
</comment>
<sequence>MRWLANFLLILLAGLLCFAGLLFLLGNPEPVSLELLVTAWQPRAPLGQWLLLFLLGGLVLGLAAGLLAGASLRKRHRPPGG</sequence>
<protein>
    <recommendedName>
        <fullName evidence="4">Lipopolysaccharide assembly protein A domain-containing protein</fullName>
    </recommendedName>
</protein>
<name>A0ABT0EA42_9GAMM</name>
<evidence type="ECO:0008006" key="4">
    <source>
        <dbReference type="Google" id="ProtNLM"/>
    </source>
</evidence>
<dbReference type="EMBL" id="JALKII010000012">
    <property type="protein sequence ID" value="MCK0538705.1"/>
    <property type="molecule type" value="Genomic_DNA"/>
</dbReference>
<keyword evidence="1" id="KW-0812">Transmembrane</keyword>
<organism evidence="2 3">
    <name type="scientific">Alcanivorax quisquiliarum</name>
    <dbReference type="NCBI Taxonomy" id="2933565"/>
    <lineage>
        <taxon>Bacteria</taxon>
        <taxon>Pseudomonadati</taxon>
        <taxon>Pseudomonadota</taxon>
        <taxon>Gammaproteobacteria</taxon>
        <taxon>Oceanospirillales</taxon>
        <taxon>Alcanivoracaceae</taxon>
        <taxon>Alcanivorax</taxon>
    </lineage>
</organism>
<gene>
    <name evidence="2" type="ORF">MU846_13405</name>
</gene>
<feature type="transmembrane region" description="Helical" evidence="1">
    <location>
        <begin position="49"/>
        <end position="72"/>
    </location>
</feature>
<proteinExistence type="predicted"/>
<keyword evidence="1" id="KW-1133">Transmembrane helix</keyword>
<dbReference type="Proteomes" id="UP001165524">
    <property type="component" value="Unassembled WGS sequence"/>
</dbReference>
<keyword evidence="1" id="KW-0472">Membrane</keyword>
<accession>A0ABT0EA42</accession>
<reference evidence="2" key="1">
    <citation type="submission" date="2022-04" db="EMBL/GenBank/DDBJ databases">
        <title>Alcanivorax sp. CY1518 draft genome sequence.</title>
        <authorList>
            <person name="Zhao G."/>
            <person name="An M."/>
        </authorList>
    </citation>
    <scope>NUCLEOTIDE SEQUENCE</scope>
    <source>
        <strain evidence="2">CY1518</strain>
    </source>
</reference>
<evidence type="ECO:0000313" key="2">
    <source>
        <dbReference type="EMBL" id="MCK0538705.1"/>
    </source>
</evidence>